<keyword evidence="1" id="KW-0479">Metal-binding</keyword>
<comment type="caution">
    <text evidence="3">The sequence shown here is derived from an EMBL/GenBank/DDBJ whole genome shotgun (WGS) entry which is preliminary data.</text>
</comment>
<evidence type="ECO:0000313" key="3">
    <source>
        <dbReference type="EMBL" id="PKF70070.1"/>
    </source>
</evidence>
<dbReference type="EMBL" id="PIYS01000029">
    <property type="protein sequence ID" value="PKF70070.1"/>
    <property type="molecule type" value="Genomic_DNA"/>
</dbReference>
<organism evidence="3 4">
    <name type="scientific">Pseudomonas fluvialis</name>
    <dbReference type="NCBI Taxonomy" id="1793966"/>
    <lineage>
        <taxon>Bacteria</taxon>
        <taxon>Pseudomonadati</taxon>
        <taxon>Pseudomonadota</taxon>
        <taxon>Gammaproteobacteria</taxon>
        <taxon>Pseudomonadales</taxon>
        <taxon>Pseudomonadaceae</taxon>
        <taxon>Pseudomonas</taxon>
    </lineage>
</organism>
<sequence>MKRLSFLTCHHKAPLVEEALAGCCFRVETLDSLDTDRFGTFSREVERLGSAHETALAKARLAAEHTGSRYGLGSEGSFGRDPYLGMLAWNSELLCWWDHERGYAVYASQGSSDTNYAHREVGSLEEGQAFARAAGFPEHGLILGRPGDPWFRKGLQHGETFEGLLREVLATQASVWIETDMRAHLNPRRQAVIRRAAQRLADRLSQYCPACQAPGYGIDHLEHGLPCRACATPTTQAVREHWLCPACGHSATRQRPERADPVHCPSCNP</sequence>
<dbReference type="PROSITE" id="PS00202">
    <property type="entry name" value="RUBREDOXIN"/>
    <property type="match status" value="1"/>
</dbReference>
<dbReference type="GO" id="GO:0046872">
    <property type="term" value="F:metal ion binding"/>
    <property type="evidence" value="ECO:0007669"/>
    <property type="project" value="UniProtKB-KW"/>
</dbReference>
<dbReference type="InterPro" id="IPR046612">
    <property type="entry name" value="DUF6671"/>
</dbReference>
<dbReference type="AlphaFoldDB" id="A0A2I0CLP8"/>
<proteinExistence type="predicted"/>
<gene>
    <name evidence="3" type="ORF">CW360_14900</name>
</gene>
<feature type="domain" description="DUF6671" evidence="2">
    <location>
        <begin position="59"/>
        <end position="269"/>
    </location>
</feature>
<reference evidence="4" key="1">
    <citation type="submission" date="2017-12" db="EMBL/GenBank/DDBJ databases">
        <authorList>
            <person name="Yu X.-Y."/>
        </authorList>
    </citation>
    <scope>NUCLEOTIDE SEQUENCE [LARGE SCALE GENOMIC DNA]</scope>
    <source>
        <strain evidence="4">ZYSR67-Z</strain>
    </source>
</reference>
<dbReference type="Proteomes" id="UP000242861">
    <property type="component" value="Unassembled WGS sequence"/>
</dbReference>
<protein>
    <recommendedName>
        <fullName evidence="2">DUF6671 domain-containing protein</fullName>
    </recommendedName>
</protein>
<evidence type="ECO:0000313" key="4">
    <source>
        <dbReference type="Proteomes" id="UP000242861"/>
    </source>
</evidence>
<dbReference type="Pfam" id="PF20376">
    <property type="entry name" value="DUF6671"/>
    <property type="match status" value="1"/>
</dbReference>
<evidence type="ECO:0000259" key="2">
    <source>
        <dbReference type="Pfam" id="PF20376"/>
    </source>
</evidence>
<accession>A0A2I0CLP8</accession>
<dbReference type="RefSeq" id="WP_101194254.1">
    <property type="nucleotide sequence ID" value="NZ_PIYS01000029.1"/>
</dbReference>
<name>A0A2I0CLP8_9PSED</name>
<dbReference type="InterPro" id="IPR018527">
    <property type="entry name" value="Rubredoxin_Fe_BS"/>
</dbReference>
<evidence type="ECO:0000256" key="1">
    <source>
        <dbReference type="ARBA" id="ARBA00022723"/>
    </source>
</evidence>